<dbReference type="Proteomes" id="UP000257109">
    <property type="component" value="Unassembled WGS sequence"/>
</dbReference>
<dbReference type="EMBL" id="QJKJ01004402">
    <property type="protein sequence ID" value="RDX94296.1"/>
    <property type="molecule type" value="Genomic_DNA"/>
</dbReference>
<sequence length="69" mass="7658">MLSSFSHIFQPFLFGHTSSPFTLSASSSVALGKENDHLLAHLKVTQIEEPNSGYKRMCLATYVFSHLLS</sequence>
<feature type="non-terminal residue" evidence="1">
    <location>
        <position position="1"/>
    </location>
</feature>
<protein>
    <submittedName>
        <fullName evidence="1">Uncharacterized protein</fullName>
    </submittedName>
</protein>
<reference evidence="1" key="1">
    <citation type="submission" date="2018-05" db="EMBL/GenBank/DDBJ databases">
        <title>Draft genome of Mucuna pruriens seed.</title>
        <authorList>
            <person name="Nnadi N.E."/>
            <person name="Vos R."/>
            <person name="Hasami M.H."/>
            <person name="Devisetty U.K."/>
            <person name="Aguiy J.C."/>
        </authorList>
    </citation>
    <scope>NUCLEOTIDE SEQUENCE [LARGE SCALE GENOMIC DNA]</scope>
    <source>
        <strain evidence="1">JCA_2017</strain>
    </source>
</reference>
<name>A0A371GV07_MUCPR</name>
<keyword evidence="2" id="KW-1185">Reference proteome</keyword>
<comment type="caution">
    <text evidence="1">The sequence shown here is derived from an EMBL/GenBank/DDBJ whole genome shotgun (WGS) entry which is preliminary data.</text>
</comment>
<dbReference type="STRING" id="157652.A0A371GV07"/>
<evidence type="ECO:0000313" key="2">
    <source>
        <dbReference type="Proteomes" id="UP000257109"/>
    </source>
</evidence>
<evidence type="ECO:0000313" key="1">
    <source>
        <dbReference type="EMBL" id="RDX94296.1"/>
    </source>
</evidence>
<organism evidence="1 2">
    <name type="scientific">Mucuna pruriens</name>
    <name type="common">Velvet bean</name>
    <name type="synonym">Dolichos pruriens</name>
    <dbReference type="NCBI Taxonomy" id="157652"/>
    <lineage>
        <taxon>Eukaryota</taxon>
        <taxon>Viridiplantae</taxon>
        <taxon>Streptophyta</taxon>
        <taxon>Embryophyta</taxon>
        <taxon>Tracheophyta</taxon>
        <taxon>Spermatophyta</taxon>
        <taxon>Magnoliopsida</taxon>
        <taxon>eudicotyledons</taxon>
        <taxon>Gunneridae</taxon>
        <taxon>Pentapetalae</taxon>
        <taxon>rosids</taxon>
        <taxon>fabids</taxon>
        <taxon>Fabales</taxon>
        <taxon>Fabaceae</taxon>
        <taxon>Papilionoideae</taxon>
        <taxon>50 kb inversion clade</taxon>
        <taxon>NPAAA clade</taxon>
        <taxon>indigoferoid/millettioid clade</taxon>
        <taxon>Phaseoleae</taxon>
        <taxon>Mucuna</taxon>
    </lineage>
</organism>
<gene>
    <name evidence="1" type="ORF">CR513_23333</name>
</gene>
<accession>A0A371GV07</accession>
<dbReference type="AlphaFoldDB" id="A0A371GV07"/>
<proteinExistence type="predicted"/>